<dbReference type="Proteomes" id="UP000527355">
    <property type="component" value="Unassembled WGS sequence"/>
</dbReference>
<name>A0A7J7ZX19_MYOMY</name>
<organism evidence="2 3">
    <name type="scientific">Myotis myotis</name>
    <name type="common">Greater mouse-eared bat</name>
    <name type="synonym">Vespertilio myotis</name>
    <dbReference type="NCBI Taxonomy" id="51298"/>
    <lineage>
        <taxon>Eukaryota</taxon>
        <taxon>Metazoa</taxon>
        <taxon>Chordata</taxon>
        <taxon>Craniata</taxon>
        <taxon>Vertebrata</taxon>
        <taxon>Euteleostomi</taxon>
        <taxon>Mammalia</taxon>
        <taxon>Eutheria</taxon>
        <taxon>Laurasiatheria</taxon>
        <taxon>Chiroptera</taxon>
        <taxon>Yangochiroptera</taxon>
        <taxon>Vespertilionidae</taxon>
        <taxon>Myotis</taxon>
    </lineage>
</organism>
<dbReference type="EMBL" id="JABWUV010000002">
    <property type="protein sequence ID" value="KAF6378619.1"/>
    <property type="molecule type" value="Genomic_DNA"/>
</dbReference>
<gene>
    <name evidence="2" type="ORF">mMyoMyo1_007670</name>
</gene>
<sequence>MSTSGDSAGRPVGRHVGTDAPGFSGESQISGPVAVAAAEASGPGPATGGPATSAEESGGGGRPSLPRTSPLGSAGRAGCEVVQRGACLSLGEEPQV</sequence>
<evidence type="ECO:0000256" key="1">
    <source>
        <dbReference type="SAM" id="MobiDB-lite"/>
    </source>
</evidence>
<evidence type="ECO:0000313" key="2">
    <source>
        <dbReference type="EMBL" id="KAF6378619.1"/>
    </source>
</evidence>
<keyword evidence="3" id="KW-1185">Reference proteome</keyword>
<proteinExistence type="predicted"/>
<protein>
    <submittedName>
        <fullName evidence="2">Lymphocyte expansion molecule</fullName>
    </submittedName>
</protein>
<dbReference type="AlphaFoldDB" id="A0A7J7ZX19"/>
<accession>A0A7J7ZX19</accession>
<feature type="region of interest" description="Disordered" evidence="1">
    <location>
        <begin position="1"/>
        <end position="78"/>
    </location>
</feature>
<reference evidence="2 3" key="1">
    <citation type="journal article" date="2020" name="Nature">
        <title>Six reference-quality genomes reveal evolution of bat adaptations.</title>
        <authorList>
            <person name="Jebb D."/>
            <person name="Huang Z."/>
            <person name="Pippel M."/>
            <person name="Hughes G.M."/>
            <person name="Lavrichenko K."/>
            <person name="Devanna P."/>
            <person name="Winkler S."/>
            <person name="Jermiin L.S."/>
            <person name="Skirmuntt E.C."/>
            <person name="Katzourakis A."/>
            <person name="Burkitt-Gray L."/>
            <person name="Ray D.A."/>
            <person name="Sullivan K.A.M."/>
            <person name="Roscito J.G."/>
            <person name="Kirilenko B.M."/>
            <person name="Davalos L.M."/>
            <person name="Corthals A.P."/>
            <person name="Power M.L."/>
            <person name="Jones G."/>
            <person name="Ransome R.D."/>
            <person name="Dechmann D.K.N."/>
            <person name="Locatelli A.G."/>
            <person name="Puechmaille S.J."/>
            <person name="Fedrigo O."/>
            <person name="Jarvis E.D."/>
            <person name="Hiller M."/>
            <person name="Vernes S.C."/>
            <person name="Myers E.W."/>
            <person name="Teeling E.C."/>
        </authorList>
    </citation>
    <scope>NUCLEOTIDE SEQUENCE [LARGE SCALE GENOMIC DNA]</scope>
    <source>
        <strain evidence="2">MMyoMyo1</strain>
        <tissue evidence="2">Flight muscle</tissue>
    </source>
</reference>
<feature type="compositionally biased region" description="Low complexity" evidence="1">
    <location>
        <begin position="31"/>
        <end position="55"/>
    </location>
</feature>
<comment type="caution">
    <text evidence="2">The sequence shown here is derived from an EMBL/GenBank/DDBJ whole genome shotgun (WGS) entry which is preliminary data.</text>
</comment>
<evidence type="ECO:0000313" key="3">
    <source>
        <dbReference type="Proteomes" id="UP000527355"/>
    </source>
</evidence>